<keyword evidence="10" id="KW-0968">Cytoplasmic vesicle</keyword>
<dbReference type="InterPro" id="IPR011990">
    <property type="entry name" value="TPR-like_helical_dom_sf"/>
</dbReference>
<dbReference type="GO" id="GO:0030126">
    <property type="term" value="C:COPI vesicle coat"/>
    <property type="evidence" value="ECO:0000318"/>
    <property type="project" value="GO_Central"/>
</dbReference>
<organism evidence="12 13">
    <name type="scientific">Populus trichocarpa</name>
    <name type="common">Western balsam poplar</name>
    <name type="synonym">Populus balsamifera subsp. trichocarpa</name>
    <dbReference type="NCBI Taxonomy" id="3694"/>
    <lineage>
        <taxon>Eukaryota</taxon>
        <taxon>Viridiplantae</taxon>
        <taxon>Streptophyta</taxon>
        <taxon>Embryophyta</taxon>
        <taxon>Tracheophyta</taxon>
        <taxon>Spermatophyta</taxon>
        <taxon>Magnoliopsida</taxon>
        <taxon>eudicotyledons</taxon>
        <taxon>Gunneridae</taxon>
        <taxon>Pentapetalae</taxon>
        <taxon>rosids</taxon>
        <taxon>fabids</taxon>
        <taxon>Malpighiales</taxon>
        <taxon>Salicaceae</taxon>
        <taxon>Saliceae</taxon>
        <taxon>Populus</taxon>
    </lineage>
</organism>
<evidence type="ECO:0000256" key="8">
    <source>
        <dbReference type="ARBA" id="ARBA00023034"/>
    </source>
</evidence>
<dbReference type="GO" id="GO:0015031">
    <property type="term" value="P:protein transport"/>
    <property type="evidence" value="ECO:0007669"/>
    <property type="project" value="UniProtKB-KW"/>
</dbReference>
<evidence type="ECO:0000256" key="7">
    <source>
        <dbReference type="ARBA" id="ARBA00022927"/>
    </source>
</evidence>
<keyword evidence="7" id="KW-0653">Protein transport</keyword>
<dbReference type="EMBL" id="CM009290">
    <property type="protein sequence ID" value="PNT60215.1"/>
    <property type="molecule type" value="Genomic_DNA"/>
</dbReference>
<keyword evidence="6" id="KW-0931">ER-Golgi transport</keyword>
<dbReference type="GO" id="GO:0005198">
    <property type="term" value="F:structural molecule activity"/>
    <property type="evidence" value="ECO:0007669"/>
    <property type="project" value="InterPro"/>
</dbReference>
<dbReference type="Proteomes" id="UP000006729">
    <property type="component" value="Chromosome 1"/>
</dbReference>
<evidence type="ECO:0000256" key="11">
    <source>
        <dbReference type="ARBA" id="ARBA00025582"/>
    </source>
</evidence>
<keyword evidence="9" id="KW-0472">Membrane</keyword>
<gene>
    <name evidence="12" type="ORF">POPTR_001G459000</name>
</gene>
<dbReference type="GO" id="GO:0006890">
    <property type="term" value="P:retrograde vesicle-mediated transport, Golgi to endoplasmic reticulum"/>
    <property type="evidence" value="ECO:0007669"/>
    <property type="project" value="InterPro"/>
</dbReference>
<evidence type="ECO:0000256" key="5">
    <source>
        <dbReference type="ARBA" id="ARBA00022490"/>
    </source>
</evidence>
<dbReference type="STRING" id="3694.A0A2K2CDW7"/>
<dbReference type="PANTHER" id="PTHR10805">
    <property type="entry name" value="COATOMER SUBUNIT EPSILON"/>
    <property type="match status" value="1"/>
</dbReference>
<comment type="function">
    <text evidence="11">The coatomer is a cytosolic protein complex that binds to dilysine motifs and reversibly associates with Golgi non-clathrin-coated vesicles, which further mediate biosynthetic protein transport from the ER, via the Golgi up to the trans Golgi network. The coatomer complex is required for budding from Golgi membranes, and is essential for the retrograde Golgi-to-ER transport of dilysine-tagged proteins.</text>
</comment>
<evidence type="ECO:0000256" key="3">
    <source>
        <dbReference type="ARBA" id="ARBA00008827"/>
    </source>
</evidence>
<dbReference type="Pfam" id="PF04733">
    <property type="entry name" value="Coatomer_E"/>
    <property type="match status" value="1"/>
</dbReference>
<reference evidence="12 13" key="1">
    <citation type="journal article" date="2006" name="Science">
        <title>The genome of black cottonwood, Populus trichocarpa (Torr. &amp; Gray).</title>
        <authorList>
            <person name="Tuskan G.A."/>
            <person name="Difazio S."/>
            <person name="Jansson S."/>
            <person name="Bohlmann J."/>
            <person name="Grigoriev I."/>
            <person name="Hellsten U."/>
            <person name="Putnam N."/>
            <person name="Ralph S."/>
            <person name="Rombauts S."/>
            <person name="Salamov A."/>
            <person name="Schein J."/>
            <person name="Sterck L."/>
            <person name="Aerts A."/>
            <person name="Bhalerao R.R."/>
            <person name="Bhalerao R.P."/>
            <person name="Blaudez D."/>
            <person name="Boerjan W."/>
            <person name="Brun A."/>
            <person name="Brunner A."/>
            <person name="Busov V."/>
            <person name="Campbell M."/>
            <person name="Carlson J."/>
            <person name="Chalot M."/>
            <person name="Chapman J."/>
            <person name="Chen G.L."/>
            <person name="Cooper D."/>
            <person name="Coutinho P.M."/>
            <person name="Couturier J."/>
            <person name="Covert S."/>
            <person name="Cronk Q."/>
            <person name="Cunningham R."/>
            <person name="Davis J."/>
            <person name="Degroeve S."/>
            <person name="Dejardin A."/>
            <person name="Depamphilis C."/>
            <person name="Detter J."/>
            <person name="Dirks B."/>
            <person name="Dubchak I."/>
            <person name="Duplessis S."/>
            <person name="Ehlting J."/>
            <person name="Ellis B."/>
            <person name="Gendler K."/>
            <person name="Goodstein D."/>
            <person name="Gribskov M."/>
            <person name="Grimwood J."/>
            <person name="Groover A."/>
            <person name="Gunter L."/>
            <person name="Hamberger B."/>
            <person name="Heinze B."/>
            <person name="Helariutta Y."/>
            <person name="Henrissat B."/>
            <person name="Holligan D."/>
            <person name="Holt R."/>
            <person name="Huang W."/>
            <person name="Islam-Faridi N."/>
            <person name="Jones S."/>
            <person name="Jones-Rhoades M."/>
            <person name="Jorgensen R."/>
            <person name="Joshi C."/>
            <person name="Kangasjarvi J."/>
            <person name="Karlsson J."/>
            <person name="Kelleher C."/>
            <person name="Kirkpatrick R."/>
            <person name="Kirst M."/>
            <person name="Kohler A."/>
            <person name="Kalluri U."/>
            <person name="Larimer F."/>
            <person name="Leebens-Mack J."/>
            <person name="Leple J.C."/>
            <person name="Locascio P."/>
            <person name="Lou Y."/>
            <person name="Lucas S."/>
            <person name="Martin F."/>
            <person name="Montanini B."/>
            <person name="Napoli C."/>
            <person name="Nelson D.R."/>
            <person name="Nelson C."/>
            <person name="Nieminen K."/>
            <person name="Nilsson O."/>
            <person name="Pereda V."/>
            <person name="Peter G."/>
            <person name="Philippe R."/>
            <person name="Pilate G."/>
            <person name="Poliakov A."/>
            <person name="Razumovskaya J."/>
            <person name="Richardson P."/>
            <person name="Rinaldi C."/>
            <person name="Ritland K."/>
            <person name="Rouze P."/>
            <person name="Ryaboy D."/>
            <person name="Schmutz J."/>
            <person name="Schrader J."/>
            <person name="Segerman B."/>
            <person name="Shin H."/>
            <person name="Siddiqui A."/>
            <person name="Sterky F."/>
            <person name="Terry A."/>
            <person name="Tsai C.J."/>
            <person name="Uberbacher E."/>
            <person name="Unneberg P."/>
            <person name="Vahala J."/>
            <person name="Wall K."/>
            <person name="Wessler S."/>
            <person name="Yang G."/>
            <person name="Yin T."/>
            <person name="Douglas C."/>
            <person name="Marra M."/>
            <person name="Sandberg G."/>
            <person name="Van de Peer Y."/>
            <person name="Rokhsar D."/>
        </authorList>
    </citation>
    <scope>NUCLEOTIDE SEQUENCE [LARGE SCALE GENOMIC DNA]</scope>
    <source>
        <strain evidence="13">cv. Nisqually</strain>
    </source>
</reference>
<keyword evidence="13" id="KW-1185">Reference proteome</keyword>
<dbReference type="PANTHER" id="PTHR10805:SF0">
    <property type="entry name" value="COATOMER SUBUNIT EPSILON"/>
    <property type="match status" value="1"/>
</dbReference>
<proteinExistence type="inferred from homology"/>
<dbReference type="InterPro" id="IPR006822">
    <property type="entry name" value="Coatomer_esu"/>
</dbReference>
<evidence type="ECO:0000256" key="2">
    <source>
        <dbReference type="ARBA" id="ARBA00004347"/>
    </source>
</evidence>
<dbReference type="GO" id="GO:0000139">
    <property type="term" value="C:Golgi membrane"/>
    <property type="evidence" value="ECO:0007669"/>
    <property type="project" value="UniProtKB-SubCell"/>
</dbReference>
<accession>A0A2K2CDW7</accession>
<evidence type="ECO:0000256" key="1">
    <source>
        <dbReference type="ARBA" id="ARBA00004255"/>
    </source>
</evidence>
<dbReference type="Gene3D" id="1.25.40.10">
    <property type="entry name" value="Tetratricopeptide repeat domain"/>
    <property type="match status" value="1"/>
</dbReference>
<dbReference type="GO" id="GO:0006891">
    <property type="term" value="P:intra-Golgi vesicle-mediated transport"/>
    <property type="evidence" value="ECO:0000318"/>
    <property type="project" value="GO_Central"/>
</dbReference>
<evidence type="ECO:0000256" key="9">
    <source>
        <dbReference type="ARBA" id="ARBA00023136"/>
    </source>
</evidence>
<evidence type="ECO:0000256" key="10">
    <source>
        <dbReference type="ARBA" id="ARBA00023329"/>
    </source>
</evidence>
<dbReference type="InParanoid" id="A0A2K2CDW7"/>
<protein>
    <recommendedName>
        <fullName evidence="14">Coatomer subunit epsilon</fullName>
    </recommendedName>
</protein>
<evidence type="ECO:0000313" key="13">
    <source>
        <dbReference type="Proteomes" id="UP000006729"/>
    </source>
</evidence>
<name>A0A2K2CDW7_POPTR</name>
<evidence type="ECO:0008006" key="14">
    <source>
        <dbReference type="Google" id="ProtNLM"/>
    </source>
</evidence>
<keyword evidence="4" id="KW-0813">Transport</keyword>
<sequence length="154" mass="16977">MLFLLLQACIECPNIPQDAQVRLCGETVEDHTLTQLASAWLNLAVGGSKIQEAYLIFQDLSEKYPKTGLILNGKAICCIHMGNFDDAETLLLEAQNKDAKDPETLANFVVCSLHIGKSSSRYLSQLKLSHPDHMLVKRTSSAENSFERAVQSVA</sequence>
<dbReference type="GO" id="GO:0006888">
    <property type="term" value="P:endoplasmic reticulum to Golgi vesicle-mediated transport"/>
    <property type="evidence" value="ECO:0000318"/>
    <property type="project" value="GO_Central"/>
</dbReference>
<comment type="similarity">
    <text evidence="3">Belongs to the COPE family.</text>
</comment>
<comment type="subcellular location">
    <subcellularLocation>
        <location evidence="2">Cytoplasmic vesicle</location>
        <location evidence="2">COPI-coated vesicle membrane</location>
        <topology evidence="2">Peripheral membrane protein</topology>
        <orientation evidence="2">Cytoplasmic side</orientation>
    </subcellularLocation>
    <subcellularLocation>
        <location evidence="1">Golgi apparatus membrane</location>
        <topology evidence="1">Peripheral membrane protein</topology>
        <orientation evidence="1">Cytoplasmic side</orientation>
    </subcellularLocation>
</comment>
<keyword evidence="8" id="KW-0333">Golgi apparatus</keyword>
<keyword evidence="5" id="KW-0963">Cytoplasm</keyword>
<dbReference type="SUPFAM" id="SSF48452">
    <property type="entry name" value="TPR-like"/>
    <property type="match status" value="1"/>
</dbReference>
<dbReference type="AlphaFoldDB" id="A0A2K2CDW7"/>
<evidence type="ECO:0000256" key="4">
    <source>
        <dbReference type="ARBA" id="ARBA00022448"/>
    </source>
</evidence>
<evidence type="ECO:0000313" key="12">
    <source>
        <dbReference type="EMBL" id="PNT60215.1"/>
    </source>
</evidence>
<evidence type="ECO:0000256" key="6">
    <source>
        <dbReference type="ARBA" id="ARBA00022892"/>
    </source>
</evidence>